<protein>
    <submittedName>
        <fullName evidence="1">Uncharacterized protein</fullName>
    </submittedName>
</protein>
<reference evidence="1 2" key="1">
    <citation type="submission" date="2019-01" db="EMBL/GenBank/DDBJ databases">
        <authorList>
            <person name="Sayadi A."/>
        </authorList>
    </citation>
    <scope>NUCLEOTIDE SEQUENCE [LARGE SCALE GENOMIC DNA]</scope>
</reference>
<organism evidence="1 2">
    <name type="scientific">Callosobruchus maculatus</name>
    <name type="common">Southern cowpea weevil</name>
    <name type="synonym">Pulse bruchid</name>
    <dbReference type="NCBI Taxonomy" id="64391"/>
    <lineage>
        <taxon>Eukaryota</taxon>
        <taxon>Metazoa</taxon>
        <taxon>Ecdysozoa</taxon>
        <taxon>Arthropoda</taxon>
        <taxon>Hexapoda</taxon>
        <taxon>Insecta</taxon>
        <taxon>Pterygota</taxon>
        <taxon>Neoptera</taxon>
        <taxon>Endopterygota</taxon>
        <taxon>Coleoptera</taxon>
        <taxon>Polyphaga</taxon>
        <taxon>Cucujiformia</taxon>
        <taxon>Chrysomeloidea</taxon>
        <taxon>Chrysomelidae</taxon>
        <taxon>Bruchinae</taxon>
        <taxon>Bruchini</taxon>
        <taxon>Callosobruchus</taxon>
    </lineage>
</organism>
<proteinExistence type="predicted"/>
<gene>
    <name evidence="1" type="ORF">CALMAC_LOCUS3586</name>
</gene>
<dbReference type="AlphaFoldDB" id="A0A653BU51"/>
<name>A0A653BU51_CALMS</name>
<evidence type="ECO:0000313" key="2">
    <source>
        <dbReference type="Proteomes" id="UP000410492"/>
    </source>
</evidence>
<accession>A0A653BU51</accession>
<keyword evidence="2" id="KW-1185">Reference proteome</keyword>
<evidence type="ECO:0000313" key="1">
    <source>
        <dbReference type="EMBL" id="VEN38826.1"/>
    </source>
</evidence>
<dbReference type="Proteomes" id="UP000410492">
    <property type="component" value="Unassembled WGS sequence"/>
</dbReference>
<sequence>MPNHDLTVESFWAPGWAHNDQRDFCSFYRFPKNKTLAEVVEFSKLQKFLIHSEVIVCLIKQEVVIAISVKQRRLIGQNCKHIINGAKDLHRYLETQAYPL</sequence>
<dbReference type="EMBL" id="CAACVG010005002">
    <property type="protein sequence ID" value="VEN38826.1"/>
    <property type="molecule type" value="Genomic_DNA"/>
</dbReference>